<feature type="region of interest" description="Disordered" evidence="1">
    <location>
        <begin position="252"/>
        <end position="303"/>
    </location>
</feature>
<reference evidence="2" key="1">
    <citation type="submission" date="2022-06" db="EMBL/GenBank/DDBJ databases">
        <authorList>
            <consortium name="SYNGENTA / RWTH Aachen University"/>
        </authorList>
    </citation>
    <scope>NUCLEOTIDE SEQUENCE</scope>
</reference>
<feature type="region of interest" description="Disordered" evidence="1">
    <location>
        <begin position="432"/>
        <end position="451"/>
    </location>
</feature>
<gene>
    <name evidence="2" type="ORF">PPACK8108_LOCUS23633</name>
</gene>
<feature type="region of interest" description="Disordered" evidence="1">
    <location>
        <begin position="1"/>
        <end position="27"/>
    </location>
</feature>
<evidence type="ECO:0000313" key="3">
    <source>
        <dbReference type="Proteomes" id="UP001153365"/>
    </source>
</evidence>
<dbReference type="Proteomes" id="UP001153365">
    <property type="component" value="Unassembled WGS sequence"/>
</dbReference>
<feature type="compositionally biased region" description="Acidic residues" evidence="1">
    <location>
        <begin position="266"/>
        <end position="279"/>
    </location>
</feature>
<feature type="region of interest" description="Disordered" evidence="1">
    <location>
        <begin position="69"/>
        <end position="99"/>
    </location>
</feature>
<protein>
    <submittedName>
        <fullName evidence="2">Expressed protein</fullName>
    </submittedName>
</protein>
<proteinExistence type="predicted"/>
<feature type="region of interest" description="Disordered" evidence="1">
    <location>
        <begin position="154"/>
        <end position="204"/>
    </location>
</feature>
<accession>A0AAV0BMY0</accession>
<organism evidence="2 3">
    <name type="scientific">Phakopsora pachyrhizi</name>
    <name type="common">Asian soybean rust disease fungus</name>
    <dbReference type="NCBI Taxonomy" id="170000"/>
    <lineage>
        <taxon>Eukaryota</taxon>
        <taxon>Fungi</taxon>
        <taxon>Dikarya</taxon>
        <taxon>Basidiomycota</taxon>
        <taxon>Pucciniomycotina</taxon>
        <taxon>Pucciniomycetes</taxon>
        <taxon>Pucciniales</taxon>
        <taxon>Phakopsoraceae</taxon>
        <taxon>Phakopsora</taxon>
    </lineage>
</organism>
<dbReference type="AlphaFoldDB" id="A0AAV0BMY0"/>
<comment type="caution">
    <text evidence="2">The sequence shown here is derived from an EMBL/GenBank/DDBJ whole genome shotgun (WGS) entry which is preliminary data.</text>
</comment>
<evidence type="ECO:0000313" key="2">
    <source>
        <dbReference type="EMBL" id="CAH7688645.1"/>
    </source>
</evidence>
<sequence length="1260" mass="140069">MSGWLQFRSPQWKNDDDKTQKNENSSNQSALIDSVLNHVKENVTLGQIDVTSLACQKARFVISPGIESPDRTIQYHQPPNFDNSSHSHEPSDFFSPEASQNTKSQILINNFQVNETPIMATTWQLNECTDEFSSGHNQHILRNQLTECNLSVSASLDSAGPSRPQAHENNINTLSNEPQGEKVKDSNATDEELTDNPSCEKKSLRWKPHDEWEFNEISARHSHGNGSNSMINSDDSSSLNFQEFRLQDDHRSKATLDNCDGQNSYDGEEERSLEQEVNDDSSTHSCPYHKLDGLLSQSDGTPEDLSVLSRSNLKRLKSPLLSPQKDELSVSCNETGKSFLINNSCISLERESTSPPRPEDSYLNQLYLKKKTVLNTESNFSGRQVDGYTAGHEHEGCSNNNNGCDSEYLKSDYFQHVQGNPIYDQPKAVFSLNPGEKANENRPSNNQDDAFEEDECSTVCDNRSFSVRAAQIFTKENSMAENLAERSDFQEPTTLQNDKILYSSQSPNDQSFYSESNSSEAEISKYFKSAEKKRTGSSHRNPVDSFDTHLLTTPGTSLLQVCGRNEVDFDHDQKFNFQAQPSIPCSKDVHNETFAATTDPSVNSDVFSGLDLATKTGNKLNQACSLDLVMEHSDKKMLNIYARAASAPPFNKSPSFISLDSPKLASQNYSQIQSKTSKKSFSQSPIFDKSASMVPEQQNALHTTLSSNFLISKRVANSPWQASVVKTPSKLQNSYIPSSPSNTTISEGVLQAASPGSSFAKASTGRSVLLRSQRSDLSQRLNEQQLRHVVKETQSAPKHLELAASSEPKIQEEFANQFLSSPESASNPKLCTSGEAKIFTSHNQSNSLFSHVMNGPSMSRLQDQSLALLTPNQSYGLDFSSPVQVKDWSINHPPGHPRWITKADSGSETNVYLNSQAPYKLNDNRDETRNKVPVHIWNPSDESHISYWDERLLEDSPVKHRQPDGVHVIPETSSQASVVTTSQANLSGQFFAPKAGDLNLKSHHNVQRGSEPSAYPIVIHEGFGAEGAQSHPFMSQSSNVTQSHPPKKSFTDLVLSDSDHADDASTGFIEIKSKLISSSIQANKPSVHFDASPHSTHNHIAINKNSSSNQPILPSRASSFDTQPQHTIQPKQVLIPYLPVVDTAPTKNQLGIAMDTESQHFDVEDVSFAQSSEQEPSPFEMAEDEQTMFFSPSASFRDFPQTLSRESLDKVRKRPQIACRALEDERRFSSLVQDRDDSQLCLKADAQIRYRILISSLCEK</sequence>
<keyword evidence="3" id="KW-1185">Reference proteome</keyword>
<name>A0AAV0BMY0_PHAPC</name>
<evidence type="ECO:0000256" key="1">
    <source>
        <dbReference type="SAM" id="MobiDB-lite"/>
    </source>
</evidence>
<feature type="compositionally biased region" description="Polar residues" evidence="1">
    <location>
        <begin position="74"/>
        <end position="84"/>
    </location>
</feature>
<dbReference type="EMBL" id="CALTRL010006001">
    <property type="protein sequence ID" value="CAH7688645.1"/>
    <property type="molecule type" value="Genomic_DNA"/>
</dbReference>
<feature type="compositionally biased region" description="Polar residues" evidence="1">
    <location>
        <begin position="167"/>
        <end position="178"/>
    </location>
</feature>